<reference evidence="2" key="2">
    <citation type="submission" date="2016-10" db="EMBL/GenBank/DDBJ databases">
        <authorList>
            <person name="de Groot N.N."/>
        </authorList>
    </citation>
    <scope>NUCLEOTIDE SEQUENCE</scope>
    <source>
        <strain evidence="2">HV04060</strain>
    </source>
</reference>
<feature type="transmembrane region" description="Helical" evidence="1">
    <location>
        <begin position="51"/>
        <end position="70"/>
    </location>
</feature>
<keyword evidence="2" id="KW-0934">Plastid</keyword>
<dbReference type="Pfam" id="PF04481">
    <property type="entry name" value="DUF561"/>
    <property type="match status" value="1"/>
</dbReference>
<name>A0A1G4NSG0_9FLOR</name>
<sequence>MLKAEVISSQKFCSSSFYNGIKNASATLSITSILSNYVSLPIIISSYMNSLIVKIAISFGALGIGIGSFLTSRNLICNYMLRHIKDIMYSLNTNYDEVHELSQCDSKKSYFNSVKYSLL</sequence>
<dbReference type="EMBL" id="LT622864">
    <property type="protein sequence ID" value="SCW21506.1"/>
    <property type="molecule type" value="Genomic_DNA"/>
</dbReference>
<feature type="transmembrane region" description="Helical" evidence="1">
    <location>
        <begin position="24"/>
        <end position="44"/>
    </location>
</feature>
<keyword evidence="1" id="KW-0812">Transmembrane</keyword>
<keyword evidence="1" id="KW-1133">Transmembrane helix</keyword>
<dbReference type="RefSeq" id="YP_009313252.1">
    <property type="nucleotide sequence ID" value="NC_031656.1"/>
</dbReference>
<reference evidence="2" key="1">
    <citation type="submission" date="2016-10" db="EMBL/GenBank/DDBJ databases">
        <title>Chloroplast genomes as a tool to resolve red algal phylogenies: a case study in the Nemaliales.</title>
        <authorList>
            <person name="Costa J.F."/>
            <person name="Lin S.M."/>
            <person name="Macaya E.C."/>
            <person name="Fernandez-Garcia C."/>
            <person name="Verbruggen H."/>
        </authorList>
    </citation>
    <scope>NUCLEOTIDE SEQUENCE</scope>
    <source>
        <strain evidence="2">HV04060</strain>
    </source>
</reference>
<proteinExistence type="predicted"/>
<protein>
    <submittedName>
        <fullName evidence="2">Uncharacterized protein</fullName>
    </submittedName>
</protein>
<gene>
    <name evidence="2" type="primary">ORF_18</name>
    <name evidence="2" type="ORF">HV04060_69</name>
</gene>
<evidence type="ECO:0000313" key="2">
    <source>
        <dbReference type="EMBL" id="SCW21506.1"/>
    </source>
</evidence>
<dbReference type="GeneID" id="29998613"/>
<dbReference type="InterPro" id="IPR007570">
    <property type="entry name" value="Uncharacterised_Ycf23"/>
</dbReference>
<keyword evidence="1" id="KW-0472">Membrane</keyword>
<dbReference type="AlphaFoldDB" id="A0A1G4NSG0"/>
<evidence type="ECO:0000256" key="1">
    <source>
        <dbReference type="SAM" id="Phobius"/>
    </source>
</evidence>
<geneLocation type="chloroplast" evidence="2"/>
<accession>A0A1G4NSG0</accession>
<keyword evidence="2" id="KW-0150">Chloroplast</keyword>
<organism evidence="2">
    <name type="scientific">Dichotomaria marginata</name>
    <dbReference type="NCBI Taxonomy" id="268567"/>
    <lineage>
        <taxon>Eukaryota</taxon>
        <taxon>Rhodophyta</taxon>
        <taxon>Florideophyceae</taxon>
        <taxon>Nemaliophycidae</taxon>
        <taxon>Nemaliales</taxon>
        <taxon>Galaxauraceae</taxon>
        <taxon>Dichotomaria</taxon>
    </lineage>
</organism>